<sequence>MSNYKAFRRTIESPIFSTVSFALIVFSIFVYSSISIVRLYPSQYISTPIIKTPQRAHNNDVQAAANKTPQIQATTPALKVDQSIPIVVSNNVTAQPMNIEELEKEEQGPDPLIPPFWLKREGRMEWFQKKLPDLEVFQSTNLSRAFHDRVLKFSTNQCAIQFFMVWLSPARIFRPRDFLAVETLMKANPHSCLVLISRSLDTRRGYKILKPLLDLGFKILAVTPDLASLVKDTPAETWLKQIKDGERDPGKISLSVQLSNLIRLAVLYKYGGVYLDTDFIVLKDFKGLRNAIGPQQVDQATRKWKTLNNAALVFDKGHPILFDFLQEFATTFDGNTWGHNGPYMLTRVTRRVGNTPGYNLTILGLEAFYPVNWVQIKRFFKKPATEEESKWVDETVLRLNGIKTTRLFKKPETEKESKWVAEMALKLSSNNYALHLWNKRTRTLVIEEGSVRERLIADHWAICQGP</sequence>
<evidence type="ECO:0000313" key="3">
    <source>
        <dbReference type="EMBL" id="KAK9193473.1"/>
    </source>
</evidence>
<dbReference type="Pfam" id="PF04572">
    <property type="entry name" value="Gb3_synth"/>
    <property type="match status" value="1"/>
</dbReference>
<comment type="caution">
    <text evidence="3">The sequence shown here is derived from an EMBL/GenBank/DDBJ whole genome shotgun (WGS) entry which is preliminary data.</text>
</comment>
<evidence type="ECO:0000256" key="1">
    <source>
        <dbReference type="SAM" id="Phobius"/>
    </source>
</evidence>
<feature type="domain" description="Alpha 1,4-glycosyltransferase" evidence="2">
    <location>
        <begin position="314"/>
        <end position="459"/>
    </location>
</feature>
<dbReference type="PANTHER" id="PTHR46781">
    <property type="entry name" value="ALPHA 1,4-GLYCOSYLTRANSFERASE FAMILY PROTEIN"/>
    <property type="match status" value="1"/>
</dbReference>
<reference evidence="3 4" key="1">
    <citation type="submission" date="2024-05" db="EMBL/GenBank/DDBJ databases">
        <title>Haplotype-resolved chromosome-level genome assembly of Huyou (Citrus changshanensis).</title>
        <authorList>
            <person name="Miao C."/>
            <person name="Chen W."/>
            <person name="Wu Y."/>
            <person name="Wang L."/>
            <person name="Zhao S."/>
            <person name="Grierson D."/>
            <person name="Xu C."/>
            <person name="Chen K."/>
        </authorList>
    </citation>
    <scope>NUCLEOTIDE SEQUENCE [LARGE SCALE GENOMIC DNA]</scope>
    <source>
        <strain evidence="3">01-14</strain>
        <tissue evidence="3">Leaf</tissue>
    </source>
</reference>
<dbReference type="InterPro" id="IPR007652">
    <property type="entry name" value="A1-4-GlycosylTfrase_dom"/>
</dbReference>
<accession>A0AAP0LZZ1</accession>
<keyword evidence="1" id="KW-0472">Membrane</keyword>
<dbReference type="EMBL" id="JBCGBO010000006">
    <property type="protein sequence ID" value="KAK9193473.1"/>
    <property type="molecule type" value="Genomic_DNA"/>
</dbReference>
<dbReference type="AlphaFoldDB" id="A0AAP0LZZ1"/>
<keyword evidence="4" id="KW-1185">Reference proteome</keyword>
<dbReference type="SUPFAM" id="SSF53448">
    <property type="entry name" value="Nucleotide-diphospho-sugar transferases"/>
    <property type="match status" value="1"/>
</dbReference>
<dbReference type="InterPro" id="IPR029044">
    <property type="entry name" value="Nucleotide-diphossugar_trans"/>
</dbReference>
<name>A0AAP0LZZ1_9ROSI</name>
<gene>
    <name evidence="3" type="ORF">WN944_004170</name>
</gene>
<keyword evidence="1" id="KW-0812">Transmembrane</keyword>
<keyword evidence="1" id="KW-1133">Transmembrane helix</keyword>
<evidence type="ECO:0000313" key="4">
    <source>
        <dbReference type="Proteomes" id="UP001428341"/>
    </source>
</evidence>
<dbReference type="InterPro" id="IPR007577">
    <property type="entry name" value="GlycoTrfase_DXD_sugar-bd_CS"/>
</dbReference>
<organism evidence="3 4">
    <name type="scientific">Citrus x changshan-huyou</name>
    <dbReference type="NCBI Taxonomy" id="2935761"/>
    <lineage>
        <taxon>Eukaryota</taxon>
        <taxon>Viridiplantae</taxon>
        <taxon>Streptophyta</taxon>
        <taxon>Embryophyta</taxon>
        <taxon>Tracheophyta</taxon>
        <taxon>Spermatophyta</taxon>
        <taxon>Magnoliopsida</taxon>
        <taxon>eudicotyledons</taxon>
        <taxon>Gunneridae</taxon>
        <taxon>Pentapetalae</taxon>
        <taxon>rosids</taxon>
        <taxon>malvids</taxon>
        <taxon>Sapindales</taxon>
        <taxon>Rutaceae</taxon>
        <taxon>Aurantioideae</taxon>
        <taxon>Citrus</taxon>
    </lineage>
</organism>
<protein>
    <recommendedName>
        <fullName evidence="2">Alpha 1,4-glycosyltransferase domain-containing protein</fullName>
    </recommendedName>
</protein>
<dbReference type="PANTHER" id="PTHR46781:SF7">
    <property type="entry name" value="ALPHA 1,4-GLYCOSYLTRANSFERASE FAMILY PROTEIN"/>
    <property type="match status" value="1"/>
</dbReference>
<feature type="transmembrane region" description="Helical" evidence="1">
    <location>
        <begin position="21"/>
        <end position="40"/>
    </location>
</feature>
<dbReference type="Proteomes" id="UP001428341">
    <property type="component" value="Unassembled WGS sequence"/>
</dbReference>
<evidence type="ECO:0000259" key="2">
    <source>
        <dbReference type="Pfam" id="PF04572"/>
    </source>
</evidence>
<dbReference type="Pfam" id="PF04488">
    <property type="entry name" value="Gly_transf_sug"/>
    <property type="match status" value="1"/>
</dbReference>
<dbReference type="Gene3D" id="3.90.550.20">
    <property type="match status" value="1"/>
</dbReference>
<proteinExistence type="predicted"/>
<dbReference type="InterPro" id="IPR044789">
    <property type="entry name" value="Put_A1-4-GlycosylTfrase_plant"/>
</dbReference>